<dbReference type="Pfam" id="PF00015">
    <property type="entry name" value="MCPsignal"/>
    <property type="match status" value="1"/>
</dbReference>
<accession>A0A348WL24</accession>
<dbReference type="PANTHER" id="PTHR32089">
    <property type="entry name" value="METHYL-ACCEPTING CHEMOTAXIS PROTEIN MCPB"/>
    <property type="match status" value="1"/>
</dbReference>
<dbReference type="Gene3D" id="1.10.287.950">
    <property type="entry name" value="Methyl-accepting chemotaxis protein"/>
    <property type="match status" value="1"/>
</dbReference>
<evidence type="ECO:0000313" key="8">
    <source>
        <dbReference type="Proteomes" id="UP000262878"/>
    </source>
</evidence>
<dbReference type="CDD" id="cd06225">
    <property type="entry name" value="HAMP"/>
    <property type="match status" value="1"/>
</dbReference>
<dbReference type="InterPro" id="IPR024478">
    <property type="entry name" value="HlyB_4HB_MCP"/>
</dbReference>
<dbReference type="SUPFAM" id="SSF58104">
    <property type="entry name" value="Methyl-accepting chemotaxis protein (MCP) signaling domain"/>
    <property type="match status" value="1"/>
</dbReference>
<dbReference type="Proteomes" id="UP000262878">
    <property type="component" value="Unassembled WGS sequence"/>
</dbReference>
<evidence type="ECO:0000259" key="5">
    <source>
        <dbReference type="PROSITE" id="PS50111"/>
    </source>
</evidence>
<keyword evidence="2 4" id="KW-0807">Transducer</keyword>
<dbReference type="FunFam" id="1.10.287.950:FF:000001">
    <property type="entry name" value="Methyl-accepting chemotaxis sensory transducer"/>
    <property type="match status" value="1"/>
</dbReference>
<evidence type="ECO:0000256" key="4">
    <source>
        <dbReference type="PROSITE-ProRule" id="PRU00284"/>
    </source>
</evidence>
<feature type="domain" description="Methyl-accepting transducer" evidence="5">
    <location>
        <begin position="394"/>
        <end position="630"/>
    </location>
</feature>
<comment type="similarity">
    <text evidence="3">Belongs to the methyl-accepting chemotaxis (MCP) protein family.</text>
</comment>
<dbReference type="PROSITE" id="PS50111">
    <property type="entry name" value="CHEMOTAXIS_TRANSDUC_2"/>
    <property type="match status" value="1"/>
</dbReference>
<dbReference type="GO" id="GO:0016020">
    <property type="term" value="C:membrane"/>
    <property type="evidence" value="ECO:0007669"/>
    <property type="project" value="UniProtKB-SubCell"/>
</dbReference>
<dbReference type="PROSITE" id="PS50885">
    <property type="entry name" value="HAMP"/>
    <property type="match status" value="1"/>
</dbReference>
<protein>
    <submittedName>
        <fullName evidence="7">Methyl-accepting chemotaxis protein</fullName>
    </submittedName>
</protein>
<gene>
    <name evidence="7" type="ORF">DCR58_00475</name>
</gene>
<dbReference type="GO" id="GO:0006935">
    <property type="term" value="P:chemotaxis"/>
    <property type="evidence" value="ECO:0007669"/>
    <property type="project" value="UniProtKB-ARBA"/>
</dbReference>
<dbReference type="Pfam" id="PF00672">
    <property type="entry name" value="HAMP"/>
    <property type="match status" value="1"/>
</dbReference>
<dbReference type="SMART" id="SM00304">
    <property type="entry name" value="HAMP"/>
    <property type="match status" value="1"/>
</dbReference>
<comment type="caution">
    <text evidence="7">The sequence shown here is derived from an EMBL/GenBank/DDBJ whole genome shotgun (WGS) entry which is preliminary data.</text>
</comment>
<dbReference type="STRING" id="314276.OS145_07901"/>
<dbReference type="PANTHER" id="PTHR32089:SF70">
    <property type="entry name" value="ENERGY TAXIS MODULATING METHYL ACCEPTING SENSORY TRANSDUCER"/>
    <property type="match status" value="1"/>
</dbReference>
<dbReference type="GO" id="GO:0007165">
    <property type="term" value="P:signal transduction"/>
    <property type="evidence" value="ECO:0007669"/>
    <property type="project" value="UniProtKB-KW"/>
</dbReference>
<dbReference type="InterPro" id="IPR003660">
    <property type="entry name" value="HAMP_dom"/>
</dbReference>
<feature type="domain" description="HAMP" evidence="6">
    <location>
        <begin position="337"/>
        <end position="389"/>
    </location>
</feature>
<dbReference type="SMART" id="SM00283">
    <property type="entry name" value="MA"/>
    <property type="match status" value="1"/>
</dbReference>
<name>A0A348WL24_9GAMM</name>
<evidence type="ECO:0000256" key="2">
    <source>
        <dbReference type="ARBA" id="ARBA00023224"/>
    </source>
</evidence>
<evidence type="ECO:0000256" key="1">
    <source>
        <dbReference type="ARBA" id="ARBA00004370"/>
    </source>
</evidence>
<reference evidence="7 8" key="1">
    <citation type="journal article" date="2018" name="Nat. Biotechnol.">
        <title>A standardized bacterial taxonomy based on genome phylogeny substantially revises the tree of life.</title>
        <authorList>
            <person name="Parks D.H."/>
            <person name="Chuvochina M."/>
            <person name="Waite D.W."/>
            <person name="Rinke C."/>
            <person name="Skarshewski A."/>
            <person name="Chaumeil P.A."/>
            <person name="Hugenholtz P."/>
        </authorList>
    </citation>
    <scope>NUCLEOTIDE SEQUENCE [LARGE SCALE GENOMIC DNA]</scope>
    <source>
        <strain evidence="7">UBA9360</strain>
    </source>
</reference>
<dbReference type="CDD" id="cd11386">
    <property type="entry name" value="MCP_signal"/>
    <property type="match status" value="1"/>
</dbReference>
<dbReference type="EMBL" id="DMUP01000013">
    <property type="protein sequence ID" value="HAR55236.1"/>
    <property type="molecule type" value="Genomic_DNA"/>
</dbReference>
<comment type="subcellular location">
    <subcellularLocation>
        <location evidence="1">Membrane</location>
    </subcellularLocation>
</comment>
<evidence type="ECO:0000256" key="3">
    <source>
        <dbReference type="ARBA" id="ARBA00029447"/>
    </source>
</evidence>
<organism evidence="7 8">
    <name type="scientific">Idiomarina baltica</name>
    <dbReference type="NCBI Taxonomy" id="190892"/>
    <lineage>
        <taxon>Bacteria</taxon>
        <taxon>Pseudomonadati</taxon>
        <taxon>Pseudomonadota</taxon>
        <taxon>Gammaproteobacteria</taxon>
        <taxon>Alteromonadales</taxon>
        <taxon>Idiomarinaceae</taxon>
        <taxon>Idiomarina</taxon>
    </lineage>
</organism>
<dbReference type="Pfam" id="PF12729">
    <property type="entry name" value="4HB_MCP_1"/>
    <property type="match status" value="1"/>
</dbReference>
<sequence length="666" mass="72088">MKMTVAMRVIGGFALITLLLLVISLSSLFNINSIGSSVERLNDKAVPALESVAGLKVDVLQLGALQSETYYDESLDQLQSHTQSFSSTRQQFSNSLDQTMSLIRGEGYSKLVERLETDANKYVDSIDNLFAQQRKYLELEQTAKAQLDDIAFNIDDASIMMLDTSDMSDVPEVKQLARSIESSLSSLVTLMYDLSKADAIDRAEVIQSEIGINIDSLRPRLDSLESAVTSDNEKLVNDGLTLIRGALSNLQGAGSYPDNIVARLKTRDVEQQTLAQSKQELDGLIELANELQAAVRSIADETRTNVESSISTSSWINSILTIVSIALAVVISWVTVRSISNPLGKVNHMLNIMAEGNLTERVAYDSQDEFGTLAENTNKLTDNLRKLIEGIANRATQLATAAEESSSVSDQTTHAIEEQRSQIEQVATATQEMNSTASEMASGADQALAEIQHSDQEAKRVRGISEQNRATIEQLAKEIEGASSVINQLSENSKNIGGILDVIRGIADQTNLLALNAAIEAARAGEQGRGFAVVADEVRTLASRTQESTEEIQSMIESLQTDSQRAVEVMERGRAQAEQSVQQTDEAASALNAITESVHQAADSSTHIASAAQEQSRTAHDISERLEAIVSIAEQTASGSKQTAQASNEVAKLADELQDSIKSFTV</sequence>
<evidence type="ECO:0000313" key="7">
    <source>
        <dbReference type="EMBL" id="HAR55236.1"/>
    </source>
</evidence>
<evidence type="ECO:0000259" key="6">
    <source>
        <dbReference type="PROSITE" id="PS50885"/>
    </source>
</evidence>
<dbReference type="InterPro" id="IPR004089">
    <property type="entry name" value="MCPsignal_dom"/>
</dbReference>
<dbReference type="AlphaFoldDB" id="A0A348WL24"/>
<proteinExistence type="inferred from homology"/>